<feature type="domain" description="UDP-N-acetylglucosamine 2-epimerase" evidence="6">
    <location>
        <begin position="23"/>
        <end position="366"/>
    </location>
</feature>
<dbReference type="SUPFAM" id="SSF53756">
    <property type="entry name" value="UDP-Glycosyltransferase/glycogen phosphorylase"/>
    <property type="match status" value="1"/>
</dbReference>
<dbReference type="InterPro" id="IPR003331">
    <property type="entry name" value="UDP_GlcNAc_Epimerase_2_dom"/>
</dbReference>
<name>A0ABW4I226_9SPHN</name>
<sequence length="377" mass="40622">MGGILVVLGTRPEAIKLAPVIQALRRRKMPVRVCATAQHRELLDQALALDGIRPDIDLNLMRPGQSIGAATGRMMVLLDKVFADERSERVIVQGDTATACAAAQAAFYRRIPVAHVEAGLRTADLSTPHPEEGNRRMISTIADWHFAPTTAAARALRNEGVAHEKILVTGNTVVDALHQVRARLRVQPELAGAALNVLNRCHGRKLVLVTCHRRESFAAADDIADAIRALAMRRDVLIALPLHPNPAIRRPLEQALRNLENVALLEPLDFAPFVALLSAAYLVLTDSGGVQEEAPVMGVPALVMRDATERPEGIAAGTARLVGTDSRRIVTEVCRLLDDAKAHARMSRAHSPYGDGRAAERIADALAAASAESLAVR</sequence>
<comment type="similarity">
    <text evidence="3 5">Belongs to the UDP-N-acetylglucosamine 2-epimerase family.</text>
</comment>
<dbReference type="EC" id="5.1.3.14" evidence="4"/>
<evidence type="ECO:0000313" key="8">
    <source>
        <dbReference type="Proteomes" id="UP001597115"/>
    </source>
</evidence>
<dbReference type="GO" id="GO:0008761">
    <property type="term" value="F:UDP-N-acetylglucosamine 2-epimerase activity"/>
    <property type="evidence" value="ECO:0007669"/>
    <property type="project" value="UniProtKB-EC"/>
</dbReference>
<evidence type="ECO:0000256" key="1">
    <source>
        <dbReference type="ARBA" id="ARBA00023235"/>
    </source>
</evidence>
<dbReference type="CDD" id="cd03786">
    <property type="entry name" value="GTB_UDP-GlcNAc_2-Epimerase"/>
    <property type="match status" value="1"/>
</dbReference>
<protein>
    <recommendedName>
        <fullName evidence="4">UDP-N-acetylglucosamine 2-epimerase (non-hydrolyzing)</fullName>
        <ecNumber evidence="4">5.1.3.14</ecNumber>
    </recommendedName>
</protein>
<keyword evidence="1 5" id="KW-0413">Isomerase</keyword>
<dbReference type="Gene3D" id="3.40.50.2000">
    <property type="entry name" value="Glycogen Phosphorylase B"/>
    <property type="match status" value="2"/>
</dbReference>
<dbReference type="RefSeq" id="WP_380888264.1">
    <property type="nucleotide sequence ID" value="NZ_JBHUDY010000001.1"/>
</dbReference>
<evidence type="ECO:0000256" key="4">
    <source>
        <dbReference type="ARBA" id="ARBA00038858"/>
    </source>
</evidence>
<accession>A0ABW4I226</accession>
<organism evidence="7 8">
    <name type="scientific">Sphingomonas tabacisoli</name>
    <dbReference type="NCBI Taxonomy" id="2249466"/>
    <lineage>
        <taxon>Bacteria</taxon>
        <taxon>Pseudomonadati</taxon>
        <taxon>Pseudomonadota</taxon>
        <taxon>Alphaproteobacteria</taxon>
        <taxon>Sphingomonadales</taxon>
        <taxon>Sphingomonadaceae</taxon>
        <taxon>Sphingomonas</taxon>
    </lineage>
</organism>
<comment type="catalytic activity">
    <reaction evidence="2">
        <text>UDP-N-acetyl-alpha-D-glucosamine = UDP-N-acetyl-alpha-D-mannosamine</text>
        <dbReference type="Rhea" id="RHEA:17213"/>
        <dbReference type="ChEBI" id="CHEBI:57705"/>
        <dbReference type="ChEBI" id="CHEBI:68623"/>
        <dbReference type="EC" id="5.1.3.14"/>
    </reaction>
</comment>
<dbReference type="EMBL" id="JBHUDY010000001">
    <property type="protein sequence ID" value="MFD1611680.1"/>
    <property type="molecule type" value="Genomic_DNA"/>
</dbReference>
<evidence type="ECO:0000259" key="6">
    <source>
        <dbReference type="Pfam" id="PF02350"/>
    </source>
</evidence>
<evidence type="ECO:0000256" key="2">
    <source>
        <dbReference type="ARBA" id="ARBA00036080"/>
    </source>
</evidence>
<dbReference type="PANTHER" id="PTHR43174:SF2">
    <property type="entry name" value="UDP-N-ACETYLGLUCOSAMINE 2-EPIMERASE"/>
    <property type="match status" value="1"/>
</dbReference>
<evidence type="ECO:0000256" key="3">
    <source>
        <dbReference type="ARBA" id="ARBA00038209"/>
    </source>
</evidence>
<dbReference type="Pfam" id="PF02350">
    <property type="entry name" value="Epimerase_2"/>
    <property type="match status" value="1"/>
</dbReference>
<proteinExistence type="inferred from homology"/>
<dbReference type="Proteomes" id="UP001597115">
    <property type="component" value="Unassembled WGS sequence"/>
</dbReference>
<reference evidence="8" key="1">
    <citation type="journal article" date="2019" name="Int. J. Syst. Evol. Microbiol.">
        <title>The Global Catalogue of Microorganisms (GCM) 10K type strain sequencing project: providing services to taxonomists for standard genome sequencing and annotation.</title>
        <authorList>
            <consortium name="The Broad Institute Genomics Platform"/>
            <consortium name="The Broad Institute Genome Sequencing Center for Infectious Disease"/>
            <person name="Wu L."/>
            <person name="Ma J."/>
        </authorList>
    </citation>
    <scope>NUCLEOTIDE SEQUENCE [LARGE SCALE GENOMIC DNA]</scope>
    <source>
        <strain evidence="8">CGMCC 1.16275</strain>
    </source>
</reference>
<keyword evidence="8" id="KW-1185">Reference proteome</keyword>
<dbReference type="NCBIfam" id="TIGR00236">
    <property type="entry name" value="wecB"/>
    <property type="match status" value="1"/>
</dbReference>
<evidence type="ECO:0000256" key="5">
    <source>
        <dbReference type="RuleBase" id="RU003513"/>
    </source>
</evidence>
<comment type="caution">
    <text evidence="7">The sequence shown here is derived from an EMBL/GenBank/DDBJ whole genome shotgun (WGS) entry which is preliminary data.</text>
</comment>
<gene>
    <name evidence="7" type="primary">wecB</name>
    <name evidence="7" type="ORF">ACFSCW_07700</name>
</gene>
<dbReference type="InterPro" id="IPR029767">
    <property type="entry name" value="WecB-like"/>
</dbReference>
<dbReference type="PANTHER" id="PTHR43174">
    <property type="entry name" value="UDP-N-ACETYLGLUCOSAMINE 2-EPIMERASE"/>
    <property type="match status" value="1"/>
</dbReference>
<evidence type="ECO:0000313" key="7">
    <source>
        <dbReference type="EMBL" id="MFD1611680.1"/>
    </source>
</evidence>